<evidence type="ECO:0000256" key="1">
    <source>
        <dbReference type="ARBA" id="ARBA00011918"/>
    </source>
</evidence>
<comment type="caution">
    <text evidence="5">The sequence shown here is derived from an EMBL/GenBank/DDBJ whole genome shotgun (WGS) entry which is preliminary data.</text>
</comment>
<evidence type="ECO:0000256" key="2">
    <source>
        <dbReference type="ARBA" id="ARBA00022763"/>
    </source>
</evidence>
<name>A0ABD3P1Y0_9STRA</name>
<feature type="compositionally biased region" description="Low complexity" evidence="3">
    <location>
        <begin position="108"/>
        <end position="130"/>
    </location>
</feature>
<feature type="compositionally biased region" description="Basic and acidic residues" evidence="3">
    <location>
        <begin position="270"/>
        <end position="296"/>
    </location>
</feature>
<dbReference type="Pfam" id="PF01035">
    <property type="entry name" value="DNA_binding_1"/>
    <property type="match status" value="1"/>
</dbReference>
<dbReference type="SUPFAM" id="SSF46767">
    <property type="entry name" value="Methylated DNA-protein cysteine methyltransferase, C-terminal domain"/>
    <property type="match status" value="1"/>
</dbReference>
<feature type="domain" description="Methylated-DNA-[protein]-cysteine S-methyltransferase DNA binding" evidence="4">
    <location>
        <begin position="13"/>
        <end position="88"/>
    </location>
</feature>
<evidence type="ECO:0000313" key="5">
    <source>
        <dbReference type="EMBL" id="KAL3782285.1"/>
    </source>
</evidence>
<dbReference type="InterPro" id="IPR036217">
    <property type="entry name" value="MethylDNA_cys_MeTrfase_DNAb"/>
</dbReference>
<organism evidence="5 6">
    <name type="scientific">Stephanodiscus triporus</name>
    <dbReference type="NCBI Taxonomy" id="2934178"/>
    <lineage>
        <taxon>Eukaryota</taxon>
        <taxon>Sar</taxon>
        <taxon>Stramenopiles</taxon>
        <taxon>Ochrophyta</taxon>
        <taxon>Bacillariophyta</taxon>
        <taxon>Coscinodiscophyceae</taxon>
        <taxon>Thalassiosirophycidae</taxon>
        <taxon>Stephanodiscales</taxon>
        <taxon>Stephanodiscaceae</taxon>
        <taxon>Stephanodiscus</taxon>
    </lineage>
</organism>
<reference evidence="5 6" key="1">
    <citation type="submission" date="2024-10" db="EMBL/GenBank/DDBJ databases">
        <title>Updated reference genomes for cyclostephanoid diatoms.</title>
        <authorList>
            <person name="Roberts W.R."/>
            <person name="Alverson A.J."/>
        </authorList>
    </citation>
    <scope>NUCLEOTIDE SEQUENCE [LARGE SCALE GENOMIC DNA]</scope>
    <source>
        <strain evidence="5 6">AJA276-08</strain>
    </source>
</reference>
<dbReference type="InterPro" id="IPR036388">
    <property type="entry name" value="WH-like_DNA-bd_sf"/>
</dbReference>
<dbReference type="CDD" id="cd06445">
    <property type="entry name" value="ATase"/>
    <property type="match status" value="1"/>
</dbReference>
<feature type="compositionally biased region" description="Basic and acidic residues" evidence="3">
    <location>
        <begin position="131"/>
        <end position="140"/>
    </location>
</feature>
<dbReference type="Gene3D" id="1.10.10.10">
    <property type="entry name" value="Winged helix-like DNA-binding domain superfamily/Winged helix DNA-binding domain"/>
    <property type="match status" value="2"/>
</dbReference>
<evidence type="ECO:0000313" key="6">
    <source>
        <dbReference type="Proteomes" id="UP001530315"/>
    </source>
</evidence>
<dbReference type="GO" id="GO:0006974">
    <property type="term" value="P:DNA damage response"/>
    <property type="evidence" value="ECO:0007669"/>
    <property type="project" value="UniProtKB-KW"/>
</dbReference>
<keyword evidence="6" id="KW-1185">Reference proteome</keyword>
<feature type="region of interest" description="Disordered" evidence="3">
    <location>
        <begin position="101"/>
        <end position="145"/>
    </location>
</feature>
<dbReference type="PANTHER" id="PTHR10815:SF13">
    <property type="entry name" value="METHYLATED-DNA--PROTEIN-CYSTEINE METHYLTRANSFERASE"/>
    <property type="match status" value="1"/>
</dbReference>
<dbReference type="InterPro" id="IPR014048">
    <property type="entry name" value="MethylDNA_cys_MeTrfase_DNA-bd"/>
</dbReference>
<protein>
    <recommendedName>
        <fullName evidence="1">methylated-DNA--[protein]-cysteine S-methyltransferase</fullName>
        <ecNumber evidence="1">2.1.1.63</ecNumber>
    </recommendedName>
</protein>
<evidence type="ECO:0000256" key="3">
    <source>
        <dbReference type="SAM" id="MobiDB-lite"/>
    </source>
</evidence>
<sequence>MAASTDDGSSLTPFQRRVYDVVGKIPRGCVRSYGSIAEEIGTSARAVGNAMGRNSNGPSDAVGGFRRTRGEEKTEVREKRRMLEGEGVVFEDDVGGGGGGGRIRRDFFVGSTTSSSSSSSSDSTRASRTAVEVRGERRGATDAPSKSKYFASAAVTEEILQREILNLLHERRAVLAREGKVDVMRGDNVVGVDEEYRGPIRLRLVYGDGKGVETDAVERWLDRGALSRGRANHRTNCVMDVVIAKEDLAKIMTMQEHIEEIENADGVGSVERDGTMERRGGTKAEEDSDDGAHWPD</sequence>
<gene>
    <name evidence="5" type="ORF">ACHAW5_010587</name>
</gene>
<dbReference type="EMBL" id="JALLAZ020001024">
    <property type="protein sequence ID" value="KAL3782285.1"/>
    <property type="molecule type" value="Genomic_DNA"/>
</dbReference>
<dbReference type="EC" id="2.1.1.63" evidence="1"/>
<proteinExistence type="predicted"/>
<feature type="region of interest" description="Disordered" evidence="3">
    <location>
        <begin position="49"/>
        <end position="75"/>
    </location>
</feature>
<keyword evidence="2" id="KW-0227">DNA damage</keyword>
<dbReference type="AlphaFoldDB" id="A0ABD3P1Y0"/>
<feature type="region of interest" description="Disordered" evidence="3">
    <location>
        <begin position="263"/>
        <end position="296"/>
    </location>
</feature>
<dbReference type="Proteomes" id="UP001530315">
    <property type="component" value="Unassembled WGS sequence"/>
</dbReference>
<accession>A0ABD3P1Y0</accession>
<dbReference type="PANTHER" id="PTHR10815">
    <property type="entry name" value="METHYLATED-DNA--PROTEIN-CYSTEINE METHYLTRANSFERASE"/>
    <property type="match status" value="1"/>
</dbReference>
<dbReference type="GO" id="GO:0003908">
    <property type="term" value="F:methylated-DNA-[protein]-cysteine S-methyltransferase activity"/>
    <property type="evidence" value="ECO:0007669"/>
    <property type="project" value="UniProtKB-EC"/>
</dbReference>
<evidence type="ECO:0000259" key="4">
    <source>
        <dbReference type="Pfam" id="PF01035"/>
    </source>
</evidence>